<organism evidence="1 2">
    <name type="scientific">Adonisia turfae CCMR0081</name>
    <dbReference type="NCBI Taxonomy" id="2292702"/>
    <lineage>
        <taxon>Bacteria</taxon>
        <taxon>Bacillati</taxon>
        <taxon>Cyanobacteriota</taxon>
        <taxon>Adonisia</taxon>
        <taxon>Adonisia turfae</taxon>
    </lineage>
</organism>
<dbReference type="InterPro" id="IPR025458">
    <property type="entry name" value="DUF4278"/>
</dbReference>
<name>A0A6M0RVX2_9CYAN</name>
<proteinExistence type="predicted"/>
<dbReference type="Pfam" id="PF14105">
    <property type="entry name" value="DUF4278"/>
    <property type="match status" value="1"/>
</dbReference>
<evidence type="ECO:0000313" key="1">
    <source>
        <dbReference type="EMBL" id="NEZ60378.1"/>
    </source>
</evidence>
<dbReference type="Proteomes" id="UP000481033">
    <property type="component" value="Unassembled WGS sequence"/>
</dbReference>
<gene>
    <name evidence="1" type="ORF">DXZ20_32995</name>
</gene>
<reference evidence="1 2" key="1">
    <citation type="journal article" date="2020" name="Microb. Ecol.">
        <title>Ecogenomics of the Marine Benthic Filamentous Cyanobacterium Adonisia.</title>
        <authorList>
            <person name="Walter J.M."/>
            <person name="Coutinho F.H."/>
            <person name="Leomil L."/>
            <person name="Hargreaves P.I."/>
            <person name="Campeao M.E."/>
            <person name="Vieira V.V."/>
            <person name="Silva B.S."/>
            <person name="Fistarol G.O."/>
            <person name="Salomon P.S."/>
            <person name="Sawabe T."/>
            <person name="Mino S."/>
            <person name="Hosokawa M."/>
            <person name="Miyashita H."/>
            <person name="Maruyama F."/>
            <person name="van Verk M.C."/>
            <person name="Dutilh B.E."/>
            <person name="Thompson C.C."/>
            <person name="Thompson F.L."/>
        </authorList>
    </citation>
    <scope>NUCLEOTIDE SEQUENCE [LARGE SCALE GENOMIC DNA]</scope>
    <source>
        <strain evidence="1 2">CCMR0081</strain>
    </source>
</reference>
<dbReference type="EMBL" id="QXHD01000004">
    <property type="protein sequence ID" value="NEZ60378.1"/>
    <property type="molecule type" value="Genomic_DNA"/>
</dbReference>
<keyword evidence="2" id="KW-1185">Reference proteome</keyword>
<sequence>MFLLSKDFCHGIYTFGGTEMKLSFLGALYEAHFENIQVTDTEKIGTYRGAPLKRKAFKVPNHPHQRVQLTYRGVKYNQEV</sequence>
<dbReference type="AlphaFoldDB" id="A0A6M0RVX2"/>
<accession>A0A6M0RVX2</accession>
<comment type="caution">
    <text evidence="1">The sequence shown here is derived from an EMBL/GenBank/DDBJ whole genome shotgun (WGS) entry which is preliminary data.</text>
</comment>
<protein>
    <submittedName>
        <fullName evidence="1">DUF4278 domain-containing protein</fullName>
    </submittedName>
</protein>
<evidence type="ECO:0000313" key="2">
    <source>
        <dbReference type="Proteomes" id="UP000481033"/>
    </source>
</evidence>